<reference evidence="1 2" key="1">
    <citation type="submission" date="2019-06" db="EMBL/GenBank/DDBJ databases">
        <title>Sequencing the genomes of 1000 actinobacteria strains.</title>
        <authorList>
            <person name="Klenk H.-P."/>
        </authorList>
    </citation>
    <scope>NUCLEOTIDE SEQUENCE [LARGE SCALE GENOMIC DNA]</scope>
    <source>
        <strain evidence="1 2">DSM 44826</strain>
    </source>
</reference>
<proteinExistence type="predicted"/>
<evidence type="ECO:0000313" key="1">
    <source>
        <dbReference type="EMBL" id="TWF99869.1"/>
    </source>
</evidence>
<sequence>MSLADQPYAHLLRPHDGPLRADERYDTVRLADRELDAPQAAGAAFLECALTDLTVSQGRLRRARFTECWVERTRWVATDLAETEWQDTTVTGSLLAGVAAYGSQLRRLTLRQCKVQAVNLRGAVLRDVVFEDCQLVDVDFSEARLTGVSFPGSSLEEVRFGRARQQRTDLRGATRLQLPDGHEGLSGALISSAQLIELAPQFARALGVEVRD</sequence>
<dbReference type="Pfam" id="PF13599">
    <property type="entry name" value="Pentapeptide_4"/>
    <property type="match status" value="1"/>
</dbReference>
<dbReference type="SUPFAM" id="SSF141571">
    <property type="entry name" value="Pentapeptide repeat-like"/>
    <property type="match status" value="1"/>
</dbReference>
<dbReference type="OrthoDB" id="2579959at2"/>
<gene>
    <name evidence="1" type="ORF">FHX73_113727</name>
</gene>
<evidence type="ECO:0000313" key="2">
    <source>
        <dbReference type="Proteomes" id="UP000317940"/>
    </source>
</evidence>
<dbReference type="PANTHER" id="PTHR14136:SF17">
    <property type="entry name" value="BTB_POZ DOMAIN-CONTAINING PROTEIN KCTD9"/>
    <property type="match status" value="1"/>
</dbReference>
<dbReference type="Proteomes" id="UP000317940">
    <property type="component" value="Unassembled WGS sequence"/>
</dbReference>
<organism evidence="1 2">
    <name type="scientific">Kitasatospora viridis</name>
    <dbReference type="NCBI Taxonomy" id="281105"/>
    <lineage>
        <taxon>Bacteria</taxon>
        <taxon>Bacillati</taxon>
        <taxon>Actinomycetota</taxon>
        <taxon>Actinomycetes</taxon>
        <taxon>Kitasatosporales</taxon>
        <taxon>Streptomycetaceae</taxon>
        <taxon>Kitasatospora</taxon>
    </lineage>
</organism>
<dbReference type="InterPro" id="IPR001646">
    <property type="entry name" value="5peptide_repeat"/>
</dbReference>
<dbReference type="EMBL" id="VIWT01000001">
    <property type="protein sequence ID" value="TWF99869.1"/>
    <property type="molecule type" value="Genomic_DNA"/>
</dbReference>
<keyword evidence="2" id="KW-1185">Reference proteome</keyword>
<comment type="caution">
    <text evidence="1">The sequence shown here is derived from an EMBL/GenBank/DDBJ whole genome shotgun (WGS) entry which is preliminary data.</text>
</comment>
<dbReference type="RefSeq" id="WP_145906055.1">
    <property type="nucleotide sequence ID" value="NZ_BAAAMZ010000021.1"/>
</dbReference>
<protein>
    <submittedName>
        <fullName evidence="1">Uncharacterized protein YjbI with pentapeptide repeats</fullName>
    </submittedName>
</protein>
<accession>A0A561UKI1</accession>
<dbReference type="PANTHER" id="PTHR14136">
    <property type="entry name" value="BTB_POZ DOMAIN-CONTAINING PROTEIN KCTD9"/>
    <property type="match status" value="1"/>
</dbReference>
<dbReference type="AlphaFoldDB" id="A0A561UKI1"/>
<name>A0A561UKI1_9ACTN</name>
<dbReference type="InterPro" id="IPR051082">
    <property type="entry name" value="Pentapeptide-BTB/POZ_domain"/>
</dbReference>
<dbReference type="Gene3D" id="2.160.20.80">
    <property type="entry name" value="E3 ubiquitin-protein ligase SopA"/>
    <property type="match status" value="1"/>
</dbReference>